<evidence type="ECO:0000259" key="3">
    <source>
        <dbReference type="PROSITE" id="PS51031"/>
    </source>
</evidence>
<evidence type="ECO:0000313" key="4">
    <source>
        <dbReference type="EMBL" id="VVC94539.1"/>
    </source>
</evidence>
<dbReference type="InterPro" id="IPR004210">
    <property type="entry name" value="BESS_motif"/>
</dbReference>
<feature type="domain" description="BESS" evidence="3">
    <location>
        <begin position="1"/>
        <end position="35"/>
    </location>
</feature>
<evidence type="ECO:0000313" key="5">
    <source>
        <dbReference type="Proteomes" id="UP000324832"/>
    </source>
</evidence>
<gene>
    <name evidence="4" type="ORF">LSINAPIS_LOCUS6456</name>
</gene>
<dbReference type="PROSITE" id="PS51031">
    <property type="entry name" value="BESS"/>
    <property type="match status" value="1"/>
</dbReference>
<dbReference type="AlphaFoldDB" id="A0A5E4QAB3"/>
<keyword evidence="5" id="KW-1185">Reference proteome</keyword>
<sequence>MFMNSLLPLFKKMDDDTRLLCRIEVLKIIRYALQGNKCFAAMKLEESAFFKNRMTAILAKEEAAAKESTLSMTTRSADGSRPIRKRPLRSPSPLPVPAKRRGPGRPRKIRPQPSDSDEEQPKKHKSFPKLKVSPIKVDHLPDEESVRDYATSLSQLSQPMFMRMYDLESTSAASKPDIPLPIKSEPLEPDPEHTSLNIINKF</sequence>
<dbReference type="GO" id="GO:0005634">
    <property type="term" value="C:nucleus"/>
    <property type="evidence" value="ECO:0007669"/>
    <property type="project" value="UniProtKB-SubCell"/>
</dbReference>
<dbReference type="EMBL" id="FZQP02002026">
    <property type="protein sequence ID" value="VVC94539.1"/>
    <property type="molecule type" value="Genomic_DNA"/>
</dbReference>
<feature type="compositionally biased region" description="Basic residues" evidence="2">
    <location>
        <begin position="98"/>
        <end position="110"/>
    </location>
</feature>
<protein>
    <recommendedName>
        <fullName evidence="3">BESS domain-containing protein</fullName>
    </recommendedName>
</protein>
<feature type="region of interest" description="Disordered" evidence="2">
    <location>
        <begin position="171"/>
        <end position="194"/>
    </location>
</feature>
<feature type="compositionally biased region" description="Polar residues" evidence="2">
    <location>
        <begin position="68"/>
        <end position="77"/>
    </location>
</feature>
<feature type="region of interest" description="Disordered" evidence="2">
    <location>
        <begin position="63"/>
        <end position="131"/>
    </location>
</feature>
<keyword evidence="1" id="KW-0539">Nucleus</keyword>
<reference evidence="4 5" key="1">
    <citation type="submission" date="2017-07" db="EMBL/GenBank/DDBJ databases">
        <authorList>
            <person name="Talla V."/>
            <person name="Backstrom N."/>
        </authorList>
    </citation>
    <scope>NUCLEOTIDE SEQUENCE [LARGE SCALE GENOMIC DNA]</scope>
</reference>
<evidence type="ECO:0000256" key="2">
    <source>
        <dbReference type="SAM" id="MobiDB-lite"/>
    </source>
</evidence>
<dbReference type="GO" id="GO:0003677">
    <property type="term" value="F:DNA binding"/>
    <property type="evidence" value="ECO:0007669"/>
    <property type="project" value="InterPro"/>
</dbReference>
<organism evidence="4 5">
    <name type="scientific">Leptidea sinapis</name>
    <dbReference type="NCBI Taxonomy" id="189913"/>
    <lineage>
        <taxon>Eukaryota</taxon>
        <taxon>Metazoa</taxon>
        <taxon>Ecdysozoa</taxon>
        <taxon>Arthropoda</taxon>
        <taxon>Hexapoda</taxon>
        <taxon>Insecta</taxon>
        <taxon>Pterygota</taxon>
        <taxon>Neoptera</taxon>
        <taxon>Endopterygota</taxon>
        <taxon>Lepidoptera</taxon>
        <taxon>Glossata</taxon>
        <taxon>Ditrysia</taxon>
        <taxon>Papilionoidea</taxon>
        <taxon>Pieridae</taxon>
        <taxon>Dismorphiinae</taxon>
        <taxon>Leptidea</taxon>
    </lineage>
</organism>
<name>A0A5E4QAB3_9NEOP</name>
<evidence type="ECO:0000256" key="1">
    <source>
        <dbReference type="PROSITE-ProRule" id="PRU00371"/>
    </source>
</evidence>
<proteinExistence type="predicted"/>
<dbReference type="Proteomes" id="UP000324832">
    <property type="component" value="Unassembled WGS sequence"/>
</dbReference>
<comment type="subcellular location">
    <subcellularLocation>
        <location evidence="1">Nucleus</location>
    </subcellularLocation>
</comment>
<accession>A0A5E4QAB3</accession>